<evidence type="ECO:0000259" key="1">
    <source>
        <dbReference type="Pfam" id="PF13280"/>
    </source>
</evidence>
<evidence type="ECO:0000313" key="3">
    <source>
        <dbReference type="EMBL" id="AKJ66932.1"/>
    </source>
</evidence>
<protein>
    <submittedName>
        <fullName evidence="3">Transcriptional regulator</fullName>
    </submittedName>
</protein>
<dbReference type="PANTHER" id="PTHR34580">
    <property type="match status" value="1"/>
</dbReference>
<gene>
    <name evidence="3" type="ORF">ABW99_00480</name>
</gene>
<dbReference type="PROSITE" id="PS52050">
    <property type="entry name" value="WYL"/>
    <property type="match status" value="1"/>
</dbReference>
<dbReference type="InterPro" id="IPR051534">
    <property type="entry name" value="CBASS_pafABC_assoc_protein"/>
</dbReference>
<proteinExistence type="predicted"/>
<dbReference type="KEGG" id="ptx:ABW99_00480"/>
<dbReference type="Pfam" id="PF25583">
    <property type="entry name" value="WCX"/>
    <property type="match status" value="1"/>
</dbReference>
<organism evidence="3 4">
    <name type="scientific">Pandoraea thiooxydans</name>
    <dbReference type="NCBI Taxonomy" id="445709"/>
    <lineage>
        <taxon>Bacteria</taxon>
        <taxon>Pseudomonadati</taxon>
        <taxon>Pseudomonadota</taxon>
        <taxon>Betaproteobacteria</taxon>
        <taxon>Burkholderiales</taxon>
        <taxon>Burkholderiaceae</taxon>
        <taxon>Pandoraea</taxon>
    </lineage>
</organism>
<dbReference type="RefSeq" id="WP_047212451.1">
    <property type="nucleotide sequence ID" value="NZ_CP011568.3"/>
</dbReference>
<dbReference type="EMBL" id="CP011568">
    <property type="protein sequence ID" value="AKJ66932.1"/>
    <property type="molecule type" value="Genomic_DNA"/>
</dbReference>
<dbReference type="InterPro" id="IPR057727">
    <property type="entry name" value="WCX_dom"/>
</dbReference>
<dbReference type="AlphaFoldDB" id="A0A0G3ENR5"/>
<dbReference type="PATRIC" id="fig|445709.3.peg.113"/>
<name>A0A0G3ENR5_9BURK</name>
<dbReference type="InterPro" id="IPR026881">
    <property type="entry name" value="WYL_dom"/>
</dbReference>
<dbReference type="STRING" id="445709.ABW99_00480"/>
<feature type="domain" description="WYL" evidence="1">
    <location>
        <begin position="158"/>
        <end position="224"/>
    </location>
</feature>
<dbReference type="OrthoDB" id="8595817at2"/>
<dbReference type="PANTHER" id="PTHR34580:SF1">
    <property type="entry name" value="PROTEIN PAFC"/>
    <property type="match status" value="1"/>
</dbReference>
<evidence type="ECO:0000259" key="2">
    <source>
        <dbReference type="Pfam" id="PF25583"/>
    </source>
</evidence>
<sequence length="319" mass="36852">MKKRPDTLETVQLALELLRRIPRNRKVSAAELHEQLISAGFDRELRTIQRQLEMLSEHFDIERDDTSKPFGYRWKACSQGLTLPGLSEQESLLLTLAEQHLRNLLPANLMKSMDGFFRQARTNLGPLANGRRDREWLSKVRVVSMTQPLLPPKIRPGVFEAVSNALYADSWLELEYENAADWRTKARVMPLGLAQQESRIYLVCRYDGYDNERNLALHRIVSARATNLQFERPKDFDLRKYDADGKFGFGEGKRIRLSFRIQKEAGRHLLESRLSEDQQVVVCDGEFEIVATVVDTAQLEWWIRGFGEAVHSVKKEPVD</sequence>
<keyword evidence="4" id="KW-1185">Reference proteome</keyword>
<evidence type="ECO:0000313" key="4">
    <source>
        <dbReference type="Proteomes" id="UP000036700"/>
    </source>
</evidence>
<dbReference type="Pfam" id="PF13280">
    <property type="entry name" value="WYL"/>
    <property type="match status" value="1"/>
</dbReference>
<dbReference type="Proteomes" id="UP000036700">
    <property type="component" value="Chromosome"/>
</dbReference>
<accession>A0A0G3ENR5</accession>
<feature type="domain" description="WCX" evidence="2">
    <location>
        <begin position="254"/>
        <end position="310"/>
    </location>
</feature>
<reference evidence="4" key="1">
    <citation type="submission" date="2015-06" db="EMBL/GenBank/DDBJ databases">
        <authorList>
            <person name="Lim Y.L."/>
            <person name="Ee R."/>
            <person name="Yong D."/>
            <person name="How K.Y."/>
            <person name="Yin W.F."/>
            <person name="Chan K.G."/>
        </authorList>
    </citation>
    <scope>NUCLEOTIDE SEQUENCE [LARGE SCALE GENOMIC DNA]</scope>
    <source>
        <strain evidence="4">DSM 25325</strain>
    </source>
</reference>